<comment type="caution">
    <text evidence="1">The sequence shown here is derived from an EMBL/GenBank/DDBJ whole genome shotgun (WGS) entry which is preliminary data.</text>
</comment>
<evidence type="ECO:0000313" key="1">
    <source>
        <dbReference type="EMBL" id="KAK4092078.1"/>
    </source>
</evidence>
<protein>
    <submittedName>
        <fullName evidence="1">Uncharacterized protein</fullName>
    </submittedName>
</protein>
<dbReference type="Proteomes" id="UP001287286">
    <property type="component" value="Unassembled WGS sequence"/>
</dbReference>
<evidence type="ECO:0000313" key="2">
    <source>
        <dbReference type="Proteomes" id="UP001287286"/>
    </source>
</evidence>
<gene>
    <name evidence="1" type="ORF">Purlil1_3331</name>
</gene>
<name>A0ABR0C7Z7_PURLI</name>
<accession>A0ABR0C7Z7</accession>
<keyword evidence="2" id="KW-1185">Reference proteome</keyword>
<proteinExistence type="predicted"/>
<organism evidence="1 2">
    <name type="scientific">Purpureocillium lilacinum</name>
    <name type="common">Paecilomyces lilacinus</name>
    <dbReference type="NCBI Taxonomy" id="33203"/>
    <lineage>
        <taxon>Eukaryota</taxon>
        <taxon>Fungi</taxon>
        <taxon>Dikarya</taxon>
        <taxon>Ascomycota</taxon>
        <taxon>Pezizomycotina</taxon>
        <taxon>Sordariomycetes</taxon>
        <taxon>Hypocreomycetidae</taxon>
        <taxon>Hypocreales</taxon>
        <taxon>Ophiocordycipitaceae</taxon>
        <taxon>Purpureocillium</taxon>
    </lineage>
</organism>
<dbReference type="EMBL" id="JAWRVI010000009">
    <property type="protein sequence ID" value="KAK4092078.1"/>
    <property type="molecule type" value="Genomic_DNA"/>
</dbReference>
<reference evidence="1 2" key="1">
    <citation type="journal article" date="2024" name="Microbiol. Resour. Announc.">
        <title>Genome annotations for the ascomycete fungi Trichoderma harzianum, Trichoderma aggressivum, and Purpureocillium lilacinum.</title>
        <authorList>
            <person name="Beijen E.P.W."/>
            <person name="Ohm R.A."/>
        </authorList>
    </citation>
    <scope>NUCLEOTIDE SEQUENCE [LARGE SCALE GENOMIC DNA]</scope>
    <source>
        <strain evidence="1 2">CBS 150709</strain>
    </source>
</reference>
<sequence length="313" mass="35526">MYSLNVTKRQMGPLVLPLIAECVRLRENTDFASWKSRISWCYNALFNATILSTVFKTRGSHQKRVDRWSKLDPTELGHMLTAMRTGTMSSTLEGAIADALKEPIFSPLSRYLKPAIRAHFSMSTLKKIAARYGLSSVEFNYFLTIPTSGGRCFYPYHVLSRPQALAIRWHDGFLVTIAKTMLETMRSNCKKCAEGKGCGEKILDWEGVICWMTAFYCNKIKGLMERLPYATMEEILFFNLDRWGLPMVPWVRSPLKASLCKGPDHGIAILFGVTTQLGADFDALNIDFIRLSIAFITILANFVMRKYAVGSWR</sequence>